<sequence>MRRFGLIGRPLGHSASAAYFTEKFSREGLGDCEYALYELPSIGELPALLERLPELCGLNVTIPYKREVMAFLDAVSPEAQAIGAVNCIRRAADGSLTGYNTDIVGLRAALDELLGGEQPSSALILGTGGASQAVQYALAERDIPFALVSRDASKGNYTYDNLPCEVVEESRLIVNASPVGTYPRIDDAPRIPYGYVTPEHYMLDLVYNPPLTQFLAYGQQRGAHVLNGRTMFVGQAEAAWRIWNER</sequence>
<evidence type="ECO:0000259" key="4">
    <source>
        <dbReference type="Pfam" id="PF08501"/>
    </source>
</evidence>
<dbReference type="SUPFAM" id="SSF51735">
    <property type="entry name" value="NAD(P)-binding Rossmann-fold domains"/>
    <property type="match status" value="1"/>
</dbReference>
<keyword evidence="6" id="KW-1185">Reference proteome</keyword>
<dbReference type="Gene3D" id="3.40.50.10860">
    <property type="entry name" value="Leucine Dehydrogenase, chain A, domain 1"/>
    <property type="match status" value="1"/>
</dbReference>
<name>A0ABV1GVG2_9BACT</name>
<reference evidence="5 6" key="1">
    <citation type="submission" date="2024-03" db="EMBL/GenBank/DDBJ databases">
        <title>Human intestinal bacterial collection.</title>
        <authorList>
            <person name="Pauvert C."/>
            <person name="Hitch T.C.A."/>
            <person name="Clavel T."/>
        </authorList>
    </citation>
    <scope>NUCLEOTIDE SEQUENCE [LARGE SCALE GENOMIC DNA]</scope>
    <source>
        <strain evidence="5 6">CLA-KB-H122</strain>
    </source>
</reference>
<dbReference type="InterPro" id="IPR046346">
    <property type="entry name" value="Aminoacid_DH-like_N_sf"/>
</dbReference>
<dbReference type="Proteomes" id="UP001460202">
    <property type="component" value="Unassembled WGS sequence"/>
</dbReference>
<evidence type="ECO:0000313" key="5">
    <source>
        <dbReference type="EMBL" id="MEQ2544400.1"/>
    </source>
</evidence>
<dbReference type="InterPro" id="IPR022893">
    <property type="entry name" value="Shikimate_DH_fam"/>
</dbReference>
<dbReference type="RefSeq" id="WP_278965155.1">
    <property type="nucleotide sequence ID" value="NZ_JBBMFL010000004.1"/>
</dbReference>
<dbReference type="InterPro" id="IPR036291">
    <property type="entry name" value="NAD(P)-bd_dom_sf"/>
</dbReference>
<dbReference type="Gene3D" id="3.40.50.720">
    <property type="entry name" value="NAD(P)-binding Rossmann-like Domain"/>
    <property type="match status" value="1"/>
</dbReference>
<dbReference type="InterPro" id="IPR013708">
    <property type="entry name" value="Shikimate_DH-bd_N"/>
</dbReference>
<proteinExistence type="predicted"/>
<gene>
    <name evidence="5" type="ORF">WMO46_05490</name>
</gene>
<keyword evidence="2" id="KW-0560">Oxidoreductase</keyword>
<dbReference type="SUPFAM" id="SSF53223">
    <property type="entry name" value="Aminoacid dehydrogenase-like, N-terminal domain"/>
    <property type="match status" value="1"/>
</dbReference>
<keyword evidence="3" id="KW-0057">Aromatic amino acid biosynthesis</keyword>
<evidence type="ECO:0000256" key="3">
    <source>
        <dbReference type="ARBA" id="ARBA00023141"/>
    </source>
</evidence>
<evidence type="ECO:0000256" key="1">
    <source>
        <dbReference type="ARBA" id="ARBA00004871"/>
    </source>
</evidence>
<dbReference type="PANTHER" id="PTHR21089:SF1">
    <property type="entry name" value="BIFUNCTIONAL 3-DEHYDROQUINATE DEHYDRATASE_SHIKIMATE DEHYDROGENASE, CHLOROPLASTIC"/>
    <property type="match status" value="1"/>
</dbReference>
<dbReference type="CDD" id="cd01065">
    <property type="entry name" value="NAD_bind_Shikimate_DH"/>
    <property type="match status" value="1"/>
</dbReference>
<organism evidence="5 6">
    <name type="scientific">Alistipes intestinihominis</name>
    <dbReference type="NCBI Taxonomy" id="3133172"/>
    <lineage>
        <taxon>Bacteria</taxon>
        <taxon>Pseudomonadati</taxon>
        <taxon>Bacteroidota</taxon>
        <taxon>Bacteroidia</taxon>
        <taxon>Bacteroidales</taxon>
        <taxon>Rikenellaceae</taxon>
        <taxon>Alistipes</taxon>
    </lineage>
</organism>
<dbReference type="PANTHER" id="PTHR21089">
    <property type="entry name" value="SHIKIMATE DEHYDROGENASE"/>
    <property type="match status" value="1"/>
</dbReference>
<protein>
    <submittedName>
        <fullName evidence="5">Shikimate dehydrogenase</fullName>
    </submittedName>
</protein>
<comment type="pathway">
    <text evidence="1">Metabolic intermediate biosynthesis; chorismate biosynthesis; chorismate from D-erythrose 4-phosphate and phosphoenolpyruvate: step 4/7.</text>
</comment>
<accession>A0ABV1GVG2</accession>
<dbReference type="Pfam" id="PF08501">
    <property type="entry name" value="Shikimate_dh_N"/>
    <property type="match status" value="1"/>
</dbReference>
<evidence type="ECO:0000313" key="6">
    <source>
        <dbReference type="Proteomes" id="UP001460202"/>
    </source>
</evidence>
<evidence type="ECO:0000256" key="2">
    <source>
        <dbReference type="ARBA" id="ARBA00023002"/>
    </source>
</evidence>
<keyword evidence="3" id="KW-0028">Amino-acid biosynthesis</keyword>
<dbReference type="EMBL" id="JBBMFL010000004">
    <property type="protein sequence ID" value="MEQ2544400.1"/>
    <property type="molecule type" value="Genomic_DNA"/>
</dbReference>
<feature type="domain" description="Shikimate dehydrogenase substrate binding N-terminal" evidence="4">
    <location>
        <begin position="6"/>
        <end position="88"/>
    </location>
</feature>
<comment type="caution">
    <text evidence="5">The sequence shown here is derived from an EMBL/GenBank/DDBJ whole genome shotgun (WGS) entry which is preliminary data.</text>
</comment>